<evidence type="ECO:0000313" key="4">
    <source>
        <dbReference type="Proteomes" id="UP000646548"/>
    </source>
</evidence>
<evidence type="ECO:0000256" key="2">
    <source>
        <dbReference type="SAM" id="SignalP"/>
    </source>
</evidence>
<feature type="region of interest" description="Disordered" evidence="1">
    <location>
        <begin position="69"/>
        <end position="88"/>
    </location>
</feature>
<comment type="caution">
    <text evidence="3">The sequence shown here is derived from an EMBL/GenBank/DDBJ whole genome shotgun (WGS) entry which is preliminary data.</text>
</comment>
<feature type="signal peptide" evidence="2">
    <location>
        <begin position="1"/>
        <end position="15"/>
    </location>
</feature>
<evidence type="ECO:0000313" key="3">
    <source>
        <dbReference type="EMBL" id="KAF6735711.1"/>
    </source>
</evidence>
<keyword evidence="2" id="KW-0732">Signal</keyword>
<name>A0A834FKE0_ORYME</name>
<organism evidence="3 4">
    <name type="scientific">Oryzias melastigma</name>
    <name type="common">Marine medaka</name>
    <dbReference type="NCBI Taxonomy" id="30732"/>
    <lineage>
        <taxon>Eukaryota</taxon>
        <taxon>Metazoa</taxon>
        <taxon>Chordata</taxon>
        <taxon>Craniata</taxon>
        <taxon>Vertebrata</taxon>
        <taxon>Euteleostomi</taxon>
        <taxon>Actinopterygii</taxon>
        <taxon>Neopterygii</taxon>
        <taxon>Teleostei</taxon>
        <taxon>Neoteleostei</taxon>
        <taxon>Acanthomorphata</taxon>
        <taxon>Ovalentaria</taxon>
        <taxon>Atherinomorphae</taxon>
        <taxon>Beloniformes</taxon>
        <taxon>Adrianichthyidae</taxon>
        <taxon>Oryziinae</taxon>
        <taxon>Oryzias</taxon>
    </lineage>
</organism>
<proteinExistence type="predicted"/>
<reference evidence="3" key="1">
    <citation type="journal article" name="BMC Genomics">
        <title>Long-read sequencing and de novo genome assembly of marine medaka (Oryzias melastigma).</title>
        <authorList>
            <person name="Liang P."/>
            <person name="Saqib H.S.A."/>
            <person name="Ni X."/>
            <person name="Shen Y."/>
        </authorList>
    </citation>
    <scope>NUCLEOTIDE SEQUENCE</scope>
    <source>
        <strain evidence="3">Bigg-433</strain>
    </source>
</reference>
<feature type="chain" id="PRO_5032581693" evidence="2">
    <location>
        <begin position="16"/>
        <end position="88"/>
    </location>
</feature>
<accession>A0A834FKE0</accession>
<gene>
    <name evidence="3" type="ORF">FQA47_024774</name>
</gene>
<dbReference type="Proteomes" id="UP000646548">
    <property type="component" value="Unassembled WGS sequence"/>
</dbReference>
<evidence type="ECO:0000256" key="1">
    <source>
        <dbReference type="SAM" id="MobiDB-lite"/>
    </source>
</evidence>
<dbReference type="EMBL" id="WKFB01000101">
    <property type="protein sequence ID" value="KAF6735711.1"/>
    <property type="molecule type" value="Genomic_DNA"/>
</dbReference>
<sequence length="88" mass="9489">MHLLHLLLFCSPSQEGPEIKCSAPLPLLLCVCWLQIQPRVWIPVSQSDVATSAAQLALLLLPPPASSCLPGLPRPPHTPPFTSDHTPP</sequence>
<protein>
    <submittedName>
        <fullName evidence="3">Uncharacterized protein</fullName>
    </submittedName>
</protein>
<dbReference type="AlphaFoldDB" id="A0A834FKE0"/>